<evidence type="ECO:0000313" key="2">
    <source>
        <dbReference type="EMBL" id="GAQ05110.1"/>
    </source>
</evidence>
<feature type="transmembrane region" description="Helical" evidence="1">
    <location>
        <begin position="329"/>
        <end position="347"/>
    </location>
</feature>
<feature type="transmembrane region" description="Helical" evidence="1">
    <location>
        <begin position="290"/>
        <end position="309"/>
    </location>
</feature>
<keyword evidence="1" id="KW-1133">Transmembrane helix</keyword>
<dbReference type="AlphaFoldDB" id="A0AAN4PI36"/>
<dbReference type="CDD" id="cd06174">
    <property type="entry name" value="MFS"/>
    <property type="match status" value="1"/>
</dbReference>
<reference evidence="2 3" key="1">
    <citation type="submission" date="2015-11" db="EMBL/GenBank/DDBJ databases">
        <title>Aspergillus lentulus strain IFM 54703T.</title>
        <authorList>
            <person name="Kusuya Y."/>
            <person name="Sakai K."/>
            <person name="Kamei K."/>
            <person name="Takahashi H."/>
            <person name="Yaguchi T."/>
        </authorList>
    </citation>
    <scope>NUCLEOTIDE SEQUENCE [LARGE SCALE GENOMIC DNA]</scope>
    <source>
        <strain evidence="2 3">IFM 54703</strain>
    </source>
</reference>
<feature type="transmembrane region" description="Helical" evidence="1">
    <location>
        <begin position="169"/>
        <end position="191"/>
    </location>
</feature>
<dbReference type="Proteomes" id="UP000051487">
    <property type="component" value="Unassembled WGS sequence"/>
</dbReference>
<keyword evidence="1" id="KW-0472">Membrane</keyword>
<feature type="transmembrane region" description="Helical" evidence="1">
    <location>
        <begin position="260"/>
        <end position="284"/>
    </location>
</feature>
<dbReference type="SUPFAM" id="SSF103473">
    <property type="entry name" value="MFS general substrate transporter"/>
    <property type="match status" value="1"/>
</dbReference>
<comment type="caution">
    <text evidence="2">The sequence shown here is derived from an EMBL/GenBank/DDBJ whole genome shotgun (WGS) entry which is preliminary data.</text>
</comment>
<organism evidence="2 3">
    <name type="scientific">Aspergillus lentulus</name>
    <dbReference type="NCBI Taxonomy" id="293939"/>
    <lineage>
        <taxon>Eukaryota</taxon>
        <taxon>Fungi</taxon>
        <taxon>Dikarya</taxon>
        <taxon>Ascomycota</taxon>
        <taxon>Pezizomycotina</taxon>
        <taxon>Eurotiomycetes</taxon>
        <taxon>Eurotiomycetidae</taxon>
        <taxon>Eurotiales</taxon>
        <taxon>Aspergillaceae</taxon>
        <taxon>Aspergillus</taxon>
        <taxon>Aspergillus subgen. Fumigati</taxon>
    </lineage>
</organism>
<dbReference type="EMBL" id="BCLY01000004">
    <property type="protein sequence ID" value="GAQ05110.1"/>
    <property type="molecule type" value="Genomic_DNA"/>
</dbReference>
<dbReference type="Gene3D" id="1.20.1250.20">
    <property type="entry name" value="MFS general substrate transporter like domains"/>
    <property type="match status" value="1"/>
</dbReference>
<feature type="transmembrane region" description="Helical" evidence="1">
    <location>
        <begin position="105"/>
        <end position="125"/>
    </location>
</feature>
<keyword evidence="1" id="KW-0812">Transmembrane</keyword>
<feature type="transmembrane region" description="Helical" evidence="1">
    <location>
        <begin position="33"/>
        <end position="53"/>
    </location>
</feature>
<name>A0AAN4PI36_ASPLE</name>
<feature type="transmembrane region" description="Helical" evidence="1">
    <location>
        <begin position="73"/>
        <end position="93"/>
    </location>
</feature>
<dbReference type="InterPro" id="IPR036259">
    <property type="entry name" value="MFS_trans_sf"/>
</dbReference>
<feature type="transmembrane region" description="Helical" evidence="1">
    <location>
        <begin position="198"/>
        <end position="221"/>
    </location>
</feature>
<proteinExistence type="predicted"/>
<gene>
    <name evidence="2" type="ORF">ALT_2431</name>
</gene>
<protein>
    <submittedName>
        <fullName evidence="2">Uncharacterized protein</fullName>
    </submittedName>
</protein>
<feature type="transmembrane region" description="Helical" evidence="1">
    <location>
        <begin position="227"/>
        <end position="248"/>
    </location>
</feature>
<evidence type="ECO:0000313" key="3">
    <source>
        <dbReference type="Proteomes" id="UP000051487"/>
    </source>
</evidence>
<sequence length="701" mass="78191">MSEHEREPLLSRSEAIPDTIHDSRNAAYRTLPLALLASLGMAATTATAIYAYADLLCEDPTACKDGEEGAYAAVVAIANGIAHAVAIMILGPVEQLIKKHIRAGLLIWIVCRATSVLCLVIGVSIRSVTIAVSGRIFEGLASDNLLHFNLNTIYVSLASPSSGQETSQLIAASLGLYMLGTAVGPLAVSVFQSYTASFTAALVIFSVALVYLVSFVRVPAIQAVPQMQTYCMILSSLSVLLSPLRLFRDHSRVIPYGLSLLLYTTVQAHLFPAIMVFASIRLHFGTFQNGLLVSTAAACAAMHLLLKVLILPSLQRLRPNSARFTDRTAVLGALVIQMLALAAIAQIQSAGQLYLAVSVAAAGLSLPAFFKSHFVSSMPDAPRAITALTFMENLGGLVSPLLLGSWQSVAPGPSVFAFAVALLGPWVKYRALNRAFKKEIEDYYFEHWINGSEIWVKREEPVPPDPPDLYSPYLREYYIFAGFRDSEQRIAVFEGQRLKWTDPRERQHLIQIQKLLNQFDEQGYHPYITFEIEKGVTDLLPIDLRFGNTITSTYFTFDWRTYLTTLLDELRYLDRYKETTGCKPQLRLALELRRKIEDFEMSHKEAMLHLVQAAGTELVGRDGRLLAIRRRRRYRLGFKTGKLRRGPRRHSFDLIEPSEHPGPLMNVLERRFTQLDEEHVAETLLNFAILSDQECDVQIEW</sequence>
<accession>A0AAN4PI36</accession>
<evidence type="ECO:0000256" key="1">
    <source>
        <dbReference type="SAM" id="Phobius"/>
    </source>
</evidence>